<dbReference type="Gene3D" id="4.10.320.10">
    <property type="entry name" value="E3-binding domain"/>
    <property type="match status" value="1"/>
</dbReference>
<dbReference type="GO" id="GO:0004315">
    <property type="term" value="F:3-oxoacyl-[acyl-carrier-protein] synthase activity"/>
    <property type="evidence" value="ECO:0007669"/>
    <property type="project" value="InterPro"/>
</dbReference>
<comment type="caution">
    <text evidence="8">The sequence shown here is derived from an EMBL/GenBank/DDBJ whole genome shotgun (WGS) entry which is preliminary data.</text>
</comment>
<dbReference type="Pfam" id="PF00364">
    <property type="entry name" value="Biotin_lipoyl"/>
    <property type="match status" value="1"/>
</dbReference>
<dbReference type="PROSITE" id="PS50968">
    <property type="entry name" value="BIOTINYL_LIPOYL"/>
    <property type="match status" value="1"/>
</dbReference>
<keyword evidence="3 8" id="KW-0808">Transferase</keyword>
<evidence type="ECO:0000259" key="6">
    <source>
        <dbReference type="PROSITE" id="PS50968"/>
    </source>
</evidence>
<evidence type="ECO:0000256" key="5">
    <source>
        <dbReference type="ARBA" id="ARBA00023315"/>
    </source>
</evidence>
<evidence type="ECO:0000313" key="8">
    <source>
        <dbReference type="EMBL" id="TSJ79186.1"/>
    </source>
</evidence>
<proteinExistence type="inferred from homology"/>
<name>A0A556QRC0_9BACT</name>
<feature type="domain" description="Lipoyl-binding" evidence="6">
    <location>
        <begin position="5"/>
        <end position="80"/>
    </location>
</feature>
<dbReference type="InterPro" id="IPR011053">
    <property type="entry name" value="Single_hybrid_motif"/>
</dbReference>
<evidence type="ECO:0000256" key="2">
    <source>
        <dbReference type="ARBA" id="ARBA00007317"/>
    </source>
</evidence>
<dbReference type="PANTHER" id="PTHR34069">
    <property type="entry name" value="3-OXOACYL-[ACYL-CARRIER-PROTEIN] SYNTHASE 3"/>
    <property type="match status" value="1"/>
</dbReference>
<dbReference type="GO" id="GO:0044550">
    <property type="term" value="P:secondary metabolite biosynthetic process"/>
    <property type="evidence" value="ECO:0007669"/>
    <property type="project" value="TreeGrafter"/>
</dbReference>
<evidence type="ECO:0000256" key="4">
    <source>
        <dbReference type="ARBA" id="ARBA00022823"/>
    </source>
</evidence>
<sequence length="525" mass="54119">MDTFLIDVAIPSMGATVSELTVIDIKVVSGVHIAKGEKIAELESDKSVFEFEAPCDGTIEIVQARAGDILPSGSPFLRIRTADISLKNLQVKDDAPVVAKPLTPAPATVSVAPAPVVAKIGTPASTPSGLQWTPRAAKLAQEAGLDPATLTGIAATGPGGRVSGDDITAYLAANPKAAGSGLSTLSSQLSSSAPAAGAETVCIAGVGYAVPKNVRPTSEILKAFPGRTEAEMHKLTGIHERRYADADESATSLAATAVNHALAQAGMTAAQIDGIILATIIPDQPVPSMASALARLLGCTKALAFDVNAACSGWLYALEVGRAFIRGGTAKNVIVVTAELLSRITNPNDHETAFLFGDGAGAAILTDAPDGHRLHRMALSGDASAFEAIQRPGGGANRPIPNADGSDRDDFYLQMDGGAVFKSAVIAFANEIESAMQRHGLKPDDIAWIVPHQANERILKAVGKRVGIPFEKFVVTIAKYGNTSGASVSMALGWAAEEGIFKAGDKIIFCSVGAGLTFAGGLLVW</sequence>
<evidence type="ECO:0000256" key="1">
    <source>
        <dbReference type="ARBA" id="ARBA00001938"/>
    </source>
</evidence>
<accession>A0A556QRC0</accession>
<comment type="cofactor">
    <cofactor evidence="1">
        <name>(R)-lipoate</name>
        <dbReference type="ChEBI" id="CHEBI:83088"/>
    </cofactor>
</comment>
<dbReference type="GO" id="GO:0033818">
    <property type="term" value="F:beta-ketoacyl-acyl-carrier-protein synthase III activity"/>
    <property type="evidence" value="ECO:0007669"/>
    <property type="project" value="UniProtKB-EC"/>
</dbReference>
<dbReference type="Gene3D" id="3.40.47.10">
    <property type="match status" value="1"/>
</dbReference>
<dbReference type="GO" id="GO:0006633">
    <property type="term" value="P:fatty acid biosynthetic process"/>
    <property type="evidence" value="ECO:0007669"/>
    <property type="project" value="InterPro"/>
</dbReference>
<dbReference type="OrthoDB" id="9815506at2"/>
<evidence type="ECO:0000259" key="7">
    <source>
        <dbReference type="PROSITE" id="PS51826"/>
    </source>
</evidence>
<dbReference type="InterPro" id="IPR000089">
    <property type="entry name" value="Biotin_lipoyl"/>
</dbReference>
<dbReference type="SUPFAM" id="SSF53901">
    <property type="entry name" value="Thiolase-like"/>
    <property type="match status" value="1"/>
</dbReference>
<dbReference type="Pfam" id="PF08541">
    <property type="entry name" value="ACP_syn_III_C"/>
    <property type="match status" value="1"/>
</dbReference>
<dbReference type="NCBIfam" id="NF006829">
    <property type="entry name" value="PRK09352.1"/>
    <property type="match status" value="1"/>
</dbReference>
<dbReference type="InterPro" id="IPR036625">
    <property type="entry name" value="E3-bd_dom_sf"/>
</dbReference>
<dbReference type="InterPro" id="IPR004167">
    <property type="entry name" value="PSBD"/>
</dbReference>
<evidence type="ECO:0000256" key="3">
    <source>
        <dbReference type="ARBA" id="ARBA00022679"/>
    </source>
</evidence>
<keyword evidence="5 8" id="KW-0012">Acyltransferase</keyword>
<organism evidence="8 9">
    <name type="scientific">Rariglobus hedericola</name>
    <dbReference type="NCBI Taxonomy" id="2597822"/>
    <lineage>
        <taxon>Bacteria</taxon>
        <taxon>Pseudomonadati</taxon>
        <taxon>Verrucomicrobiota</taxon>
        <taxon>Opitutia</taxon>
        <taxon>Opitutales</taxon>
        <taxon>Opitutaceae</taxon>
        <taxon>Rariglobus</taxon>
    </lineage>
</organism>
<dbReference type="SUPFAM" id="SSF47005">
    <property type="entry name" value="Peripheral subunit-binding domain of 2-oxo acid dehydrogenase complex"/>
    <property type="match status" value="1"/>
</dbReference>
<dbReference type="AlphaFoldDB" id="A0A556QRC0"/>
<dbReference type="RefSeq" id="WP_144229529.1">
    <property type="nucleotide sequence ID" value="NZ_CBCRVV010000018.1"/>
</dbReference>
<dbReference type="InterPro" id="IPR016039">
    <property type="entry name" value="Thiolase-like"/>
</dbReference>
<protein>
    <submittedName>
        <fullName evidence="8">Beta-ketoacyl-ACP synthase 3</fullName>
        <ecNumber evidence="8">2.3.1.180</ecNumber>
    </submittedName>
</protein>
<dbReference type="PANTHER" id="PTHR34069:SF2">
    <property type="entry name" value="BETA-KETOACYL-[ACYL-CARRIER-PROTEIN] SYNTHASE III"/>
    <property type="match status" value="1"/>
</dbReference>
<dbReference type="InterPro" id="IPR003016">
    <property type="entry name" value="2-oxoA_DH_lipoyl-BS"/>
</dbReference>
<dbReference type="EC" id="2.3.1.180" evidence="8"/>
<comment type="similarity">
    <text evidence="2">Belongs to the 2-oxoacid dehydrogenase family.</text>
</comment>
<dbReference type="InterPro" id="IPR013751">
    <property type="entry name" value="ACP_syn_III_N"/>
</dbReference>
<dbReference type="SUPFAM" id="SSF51230">
    <property type="entry name" value="Single hybrid motif"/>
    <property type="match status" value="1"/>
</dbReference>
<feature type="domain" description="Peripheral subunit-binding (PSBD)" evidence="7">
    <location>
        <begin position="131"/>
        <end position="171"/>
    </location>
</feature>
<reference evidence="8 9" key="1">
    <citation type="submission" date="2019-07" db="EMBL/GenBank/DDBJ databases">
        <title>Description of 53C-WASEF.</title>
        <authorList>
            <person name="Pitt A."/>
            <person name="Hahn M.W."/>
        </authorList>
    </citation>
    <scope>NUCLEOTIDE SEQUENCE [LARGE SCALE GENOMIC DNA]</scope>
    <source>
        <strain evidence="8 9">53C-WASEF</strain>
    </source>
</reference>
<dbReference type="Pfam" id="PF08545">
    <property type="entry name" value="ACP_syn_III"/>
    <property type="match status" value="1"/>
</dbReference>
<gene>
    <name evidence="8" type="ORF">FPL22_07805</name>
</gene>
<dbReference type="PROSITE" id="PS00189">
    <property type="entry name" value="LIPOYL"/>
    <property type="match status" value="1"/>
</dbReference>
<evidence type="ECO:0000313" key="9">
    <source>
        <dbReference type="Proteomes" id="UP000315648"/>
    </source>
</evidence>
<dbReference type="PROSITE" id="PS51826">
    <property type="entry name" value="PSBD"/>
    <property type="match status" value="1"/>
</dbReference>
<dbReference type="Gene3D" id="2.40.50.100">
    <property type="match status" value="1"/>
</dbReference>
<dbReference type="Pfam" id="PF02817">
    <property type="entry name" value="E3_binding"/>
    <property type="match status" value="1"/>
</dbReference>
<dbReference type="CDD" id="cd06849">
    <property type="entry name" value="lipoyl_domain"/>
    <property type="match status" value="1"/>
</dbReference>
<dbReference type="InterPro" id="IPR013747">
    <property type="entry name" value="ACP_syn_III_C"/>
</dbReference>
<keyword evidence="9" id="KW-1185">Reference proteome</keyword>
<dbReference type="EMBL" id="VMBG01000001">
    <property type="protein sequence ID" value="TSJ79186.1"/>
    <property type="molecule type" value="Genomic_DNA"/>
</dbReference>
<dbReference type="CDD" id="cd00830">
    <property type="entry name" value="KAS_III"/>
    <property type="match status" value="1"/>
</dbReference>
<keyword evidence="4" id="KW-0450">Lipoyl</keyword>
<dbReference type="Proteomes" id="UP000315648">
    <property type="component" value="Unassembled WGS sequence"/>
</dbReference>